<dbReference type="GO" id="GO:0008425">
    <property type="term" value="F:2-methoxy-6-polyprenyl-1,4-benzoquinol methyltransferase activity"/>
    <property type="evidence" value="ECO:0007669"/>
    <property type="project" value="TreeGrafter"/>
</dbReference>
<protein>
    <submittedName>
        <fullName evidence="5">Ubiquinone biosynthesis methyltransferase COQ5, mitochondrial</fullName>
    </submittedName>
</protein>
<dbReference type="PROSITE" id="PS01183">
    <property type="entry name" value="UBIE_1"/>
    <property type="match status" value="1"/>
</dbReference>
<gene>
    <name evidence="5" type="primary">COQ5</name>
</gene>
<dbReference type="PANTHER" id="PTHR43591">
    <property type="entry name" value="METHYLTRANSFERASE"/>
    <property type="match status" value="1"/>
</dbReference>
<evidence type="ECO:0000313" key="5">
    <source>
        <dbReference type="EMBL" id="ADD24070.1"/>
    </source>
</evidence>
<reference evidence="5" key="1">
    <citation type="submission" date="2010-03" db="EMBL/GenBank/DDBJ databases">
        <title>Lepeophtheirus salmonis ESTs and full-length cDNAs.</title>
        <authorList>
            <person name="Yasuike M."/>
            <person name="von Schalburg K."/>
            <person name="Cooper G."/>
            <person name="Leong J."/>
            <person name="Jones S.R.M."/>
            <person name="Koop B.F."/>
        </authorList>
    </citation>
    <scope>NUCLEOTIDE SEQUENCE</scope>
    <source>
        <tissue evidence="5">Whole</tissue>
    </source>
</reference>
<dbReference type="Gene3D" id="3.40.50.150">
    <property type="entry name" value="Vaccinia Virus protein VP39"/>
    <property type="match status" value="1"/>
</dbReference>
<dbReference type="OrthoDB" id="6329284at2759"/>
<evidence type="ECO:0000256" key="1">
    <source>
        <dbReference type="ARBA" id="ARBA00022603"/>
    </source>
</evidence>
<keyword evidence="5" id="KW-0830">Ubiquinone</keyword>
<evidence type="ECO:0000256" key="2">
    <source>
        <dbReference type="ARBA" id="ARBA00022679"/>
    </source>
</evidence>
<dbReference type="AlphaFoldDB" id="D3PFM4"/>
<keyword evidence="2 5" id="KW-0808">Transferase</keyword>
<keyword evidence="3" id="KW-0949">S-adenosyl-L-methionine</keyword>
<organism evidence="5">
    <name type="scientific">Lepeophtheirus salmonis</name>
    <name type="common">Salmon louse</name>
    <name type="synonym">Caligus salmonis</name>
    <dbReference type="NCBI Taxonomy" id="72036"/>
    <lineage>
        <taxon>Eukaryota</taxon>
        <taxon>Metazoa</taxon>
        <taxon>Ecdysozoa</taxon>
        <taxon>Arthropoda</taxon>
        <taxon>Crustacea</taxon>
        <taxon>Multicrustacea</taxon>
        <taxon>Hexanauplia</taxon>
        <taxon>Copepoda</taxon>
        <taxon>Siphonostomatoida</taxon>
        <taxon>Caligidae</taxon>
        <taxon>Lepeophtheirus</taxon>
    </lineage>
</organism>
<dbReference type="PROSITE" id="PS51608">
    <property type="entry name" value="SAM_MT_UBIE"/>
    <property type="match status" value="1"/>
</dbReference>
<dbReference type="InterPro" id="IPR023576">
    <property type="entry name" value="UbiE/COQ5_MeTrFase_CS"/>
</dbReference>
<evidence type="ECO:0000256" key="4">
    <source>
        <dbReference type="ARBA" id="ARBA00046387"/>
    </source>
</evidence>
<evidence type="ECO:0000256" key="3">
    <source>
        <dbReference type="ARBA" id="ARBA00022691"/>
    </source>
</evidence>
<dbReference type="CDD" id="cd02440">
    <property type="entry name" value="AdoMet_MTases"/>
    <property type="match status" value="1"/>
</dbReference>
<sequence length="192" mass="21914">MFAANRSLIPIRHYVPRICLQNFSQQDSYSRDEMTHFGFQTISEVDKKNKVIDIFSSVSTKYDLMNDLMSAGTHRIWKNTFVNDLNPMPDYKILDVAGGTGDIAFRILEKIKEPSPDGHLIVYDINKSMLDVGQSRASDGGYNKTQIKFIEGDAQSLQFEDNSFDAYTIAFGIRNVVRIHEDCISIINIYQQ</sequence>
<dbReference type="Pfam" id="PF01209">
    <property type="entry name" value="Ubie_methyltran"/>
    <property type="match status" value="1"/>
</dbReference>
<proteinExistence type="evidence at transcript level"/>
<dbReference type="InterPro" id="IPR029063">
    <property type="entry name" value="SAM-dependent_MTases_sf"/>
</dbReference>
<dbReference type="InterPro" id="IPR004033">
    <property type="entry name" value="UbiE/COQ5_MeTrFase"/>
</dbReference>
<accession>D3PFM4</accession>
<dbReference type="SUPFAM" id="SSF53335">
    <property type="entry name" value="S-adenosyl-L-methionine-dependent methyltransferases"/>
    <property type="match status" value="1"/>
</dbReference>
<comment type="subunit">
    <text evidence="4">Component of a multi-subunit COQ enzyme complex, composed of at least COQ3, COQ4, COQ5, COQ6, COQ7 and COQ9. Interacts with PYURF; the interaction is direct, stabilizes COQ5 protein and associates PYURF with COQ enzyme complex.</text>
</comment>
<dbReference type="EMBL" id="BT120430">
    <property type="protein sequence ID" value="ADD24070.1"/>
    <property type="molecule type" value="mRNA"/>
</dbReference>
<dbReference type="PANTHER" id="PTHR43591:SF24">
    <property type="entry name" value="2-METHOXY-6-POLYPRENYL-1,4-BENZOQUINOL METHYLASE, MITOCHONDRIAL"/>
    <property type="match status" value="1"/>
</dbReference>
<keyword evidence="1 5" id="KW-0489">Methyltransferase</keyword>
<name>D3PFM4_LEPSM</name>
<dbReference type="GO" id="GO:0032259">
    <property type="term" value="P:methylation"/>
    <property type="evidence" value="ECO:0007669"/>
    <property type="project" value="UniProtKB-KW"/>
</dbReference>